<proteinExistence type="predicted"/>
<gene>
    <name evidence="1" type="ORF">DPMN_030158</name>
</gene>
<evidence type="ECO:0000313" key="1">
    <source>
        <dbReference type="EMBL" id="KAH3867033.1"/>
    </source>
</evidence>
<protein>
    <submittedName>
        <fullName evidence="1">Uncharacterized protein</fullName>
    </submittedName>
</protein>
<reference evidence="1" key="2">
    <citation type="submission" date="2020-11" db="EMBL/GenBank/DDBJ databases">
        <authorList>
            <person name="McCartney M.A."/>
            <person name="Auch B."/>
            <person name="Kono T."/>
            <person name="Mallez S."/>
            <person name="Becker A."/>
            <person name="Gohl D.M."/>
            <person name="Silverstein K.A.T."/>
            <person name="Koren S."/>
            <person name="Bechman K.B."/>
            <person name="Herman A."/>
            <person name="Abrahante J.E."/>
            <person name="Garbe J."/>
        </authorList>
    </citation>
    <scope>NUCLEOTIDE SEQUENCE</scope>
    <source>
        <strain evidence="1">Duluth1</strain>
        <tissue evidence="1">Whole animal</tissue>
    </source>
</reference>
<accession>A0A9D4M0E0</accession>
<organism evidence="1 2">
    <name type="scientific">Dreissena polymorpha</name>
    <name type="common">Zebra mussel</name>
    <name type="synonym">Mytilus polymorpha</name>
    <dbReference type="NCBI Taxonomy" id="45954"/>
    <lineage>
        <taxon>Eukaryota</taxon>
        <taxon>Metazoa</taxon>
        <taxon>Spiralia</taxon>
        <taxon>Lophotrochozoa</taxon>
        <taxon>Mollusca</taxon>
        <taxon>Bivalvia</taxon>
        <taxon>Autobranchia</taxon>
        <taxon>Heteroconchia</taxon>
        <taxon>Euheterodonta</taxon>
        <taxon>Imparidentia</taxon>
        <taxon>Neoheterodontei</taxon>
        <taxon>Myida</taxon>
        <taxon>Dreissenoidea</taxon>
        <taxon>Dreissenidae</taxon>
        <taxon>Dreissena</taxon>
    </lineage>
</organism>
<comment type="caution">
    <text evidence="1">The sequence shown here is derived from an EMBL/GenBank/DDBJ whole genome shotgun (WGS) entry which is preliminary data.</text>
</comment>
<dbReference type="AlphaFoldDB" id="A0A9D4M0E0"/>
<keyword evidence="2" id="KW-1185">Reference proteome</keyword>
<dbReference type="Proteomes" id="UP000828390">
    <property type="component" value="Unassembled WGS sequence"/>
</dbReference>
<dbReference type="EMBL" id="JAIWYP010000002">
    <property type="protein sequence ID" value="KAH3867033.1"/>
    <property type="molecule type" value="Genomic_DNA"/>
</dbReference>
<reference evidence="1" key="1">
    <citation type="journal article" date="2019" name="bioRxiv">
        <title>The Genome of the Zebra Mussel, Dreissena polymorpha: A Resource for Invasive Species Research.</title>
        <authorList>
            <person name="McCartney M.A."/>
            <person name="Auch B."/>
            <person name="Kono T."/>
            <person name="Mallez S."/>
            <person name="Zhang Y."/>
            <person name="Obille A."/>
            <person name="Becker A."/>
            <person name="Abrahante J.E."/>
            <person name="Garbe J."/>
            <person name="Badalamenti J.P."/>
            <person name="Herman A."/>
            <person name="Mangelson H."/>
            <person name="Liachko I."/>
            <person name="Sullivan S."/>
            <person name="Sone E.D."/>
            <person name="Koren S."/>
            <person name="Silverstein K.A.T."/>
            <person name="Beckman K.B."/>
            <person name="Gohl D.M."/>
        </authorList>
    </citation>
    <scope>NUCLEOTIDE SEQUENCE</scope>
    <source>
        <strain evidence="1">Duluth1</strain>
        <tissue evidence="1">Whole animal</tissue>
    </source>
</reference>
<evidence type="ECO:0000313" key="2">
    <source>
        <dbReference type="Proteomes" id="UP000828390"/>
    </source>
</evidence>
<sequence length="129" mass="14056">MYGGVSGFTGHCSIENWLNGGIKEPTLGVDANCAGNPDVLQLMEGSSCFTDAVKSTSVAENAAEIDEAVHILQRPPWTVIGVLLDAFVLKILLSPLSMVRPSLAELFATMFVFSFICCWVWEEPDHRHS</sequence>
<name>A0A9D4M0E0_DREPO</name>